<evidence type="ECO:0000256" key="1">
    <source>
        <dbReference type="SAM" id="MobiDB-lite"/>
    </source>
</evidence>
<name>A0A1F6BC39_9BACT</name>
<sequence>MSFYKLIFIIFAMAFGLVVLTLGYQGVKSSLELRSRAAQQTIEYKRWDFKETAEGWEVQEEGKISVEDGILKVGIISETASITNSSVDTKMPEGNKYIAIRMAVGQGDLRVQTEPKKEPNYGTFPVITTGADNPDKSPSDSGDKRIRFTEEDSSTITSPITKKELTQGWYWGTCNQKKSGTPSDWVCSEAGRSSCWHKPNISCSPSYPITPKPSKPPTLNKFVFTVNYNIGIGDDSSAMYTPDSGKTKPSRELTVGGIADGKMRDYKVHLAGNIPESTVNDIMITFDRGVVPGDQIRVDFIKLTGAVVRPTPASCYCPGTKMACPKGDIGLCPEIKVTPVPTSSERCTNDKDCPAGYICSATPPGGCPVRIVNGIEEHVACARPPTCWLIEPTSTSASCWCPGIKMACPGGDIGLCPETKPTVGVFCPEDVKKCPNGTYVGRIGPSCAFAPCPVFKSTPTPVVGCTEEIMRCPNGTYVGRTGPNCAFAPCPTFKPTPTTATIACPEDVKKCPNGTYVGRIGPNCAFAPCPVQPPTTGVRALICSFGFFRSSSWCGR</sequence>
<feature type="region of interest" description="Disordered" evidence="1">
    <location>
        <begin position="113"/>
        <end position="157"/>
    </location>
</feature>
<feature type="transmembrane region" description="Helical" evidence="2">
    <location>
        <begin position="6"/>
        <end position="27"/>
    </location>
</feature>
<reference evidence="3 4" key="1">
    <citation type="journal article" date="2016" name="Nat. Commun.">
        <title>Thousands of microbial genomes shed light on interconnected biogeochemical processes in an aquifer system.</title>
        <authorList>
            <person name="Anantharaman K."/>
            <person name="Brown C.T."/>
            <person name="Hug L.A."/>
            <person name="Sharon I."/>
            <person name="Castelle C.J."/>
            <person name="Probst A.J."/>
            <person name="Thomas B.C."/>
            <person name="Singh A."/>
            <person name="Wilkins M.J."/>
            <person name="Karaoz U."/>
            <person name="Brodie E.L."/>
            <person name="Williams K.H."/>
            <person name="Hubbard S.S."/>
            <person name="Banfield J.F."/>
        </authorList>
    </citation>
    <scope>NUCLEOTIDE SEQUENCE [LARGE SCALE GENOMIC DNA]</scope>
</reference>
<evidence type="ECO:0000313" key="4">
    <source>
        <dbReference type="Proteomes" id="UP000176186"/>
    </source>
</evidence>
<accession>A0A1F6BC39</accession>
<dbReference type="STRING" id="1798401.A2363_00475"/>
<evidence type="ECO:0000256" key="2">
    <source>
        <dbReference type="SAM" id="Phobius"/>
    </source>
</evidence>
<dbReference type="AlphaFoldDB" id="A0A1F6BC39"/>
<protein>
    <submittedName>
        <fullName evidence="3">Uncharacterized protein</fullName>
    </submittedName>
</protein>
<organism evidence="3 4">
    <name type="scientific">Candidatus Gottesmanbacteria bacterium RIFOXYB1_FULL_47_11</name>
    <dbReference type="NCBI Taxonomy" id="1798401"/>
    <lineage>
        <taxon>Bacteria</taxon>
        <taxon>Candidatus Gottesmaniibacteriota</taxon>
    </lineage>
</organism>
<proteinExistence type="predicted"/>
<dbReference type="EMBL" id="MFKE01000029">
    <property type="protein sequence ID" value="OGG34470.1"/>
    <property type="molecule type" value="Genomic_DNA"/>
</dbReference>
<keyword evidence="2" id="KW-0812">Transmembrane</keyword>
<comment type="caution">
    <text evidence="3">The sequence shown here is derived from an EMBL/GenBank/DDBJ whole genome shotgun (WGS) entry which is preliminary data.</text>
</comment>
<feature type="compositionally biased region" description="Basic and acidic residues" evidence="1">
    <location>
        <begin position="133"/>
        <end position="150"/>
    </location>
</feature>
<evidence type="ECO:0000313" key="3">
    <source>
        <dbReference type="EMBL" id="OGG34470.1"/>
    </source>
</evidence>
<dbReference type="Proteomes" id="UP000176186">
    <property type="component" value="Unassembled WGS sequence"/>
</dbReference>
<gene>
    <name evidence="3" type="ORF">A2363_00475</name>
</gene>
<keyword evidence="2" id="KW-0472">Membrane</keyword>
<keyword evidence="2" id="KW-1133">Transmembrane helix</keyword>